<evidence type="ECO:0000313" key="3">
    <source>
        <dbReference type="Proteomes" id="UP000267145"/>
    </source>
</evidence>
<sequence>MMRLLTCSALVALPLTLAISIRSTDVWDIATDIQGPERLNGVSYQEDVLVTFGDYQYVTFYSTTPAGYNNHHVNLGRRRIEPSVEPWEYLAFTDYVQRTMDGHNMISMGISGDGHVHLSFDHHDVPLNYRVSKTPIALEVPATWSESLFNEVIHELPGSQGPWTPLTYPRFELLGNGDLLMEFRIGQSGSGDSYIHRYSSSTQQWKPYGKYLEGYDNNAYINGLSYLDGRLYTSWTVRETPNADTNHDFYFAYSDDDGQTWFNSNGSTLPQPISTALDEPLVWEIPQNSRMVNQEGQLVDSAGRFHSLMRDNITGHHLYQHFMRDTDGTWSKSAINPSGLLGPDLYDPRGKLAADASGEYVIALLPVAATSETRIYVASTREKFRHWVLLTSIPNTSTEPLYDQVRLREYDVLSVFVRQAGSYPDRMLQVWDFKLEL</sequence>
<dbReference type="CDD" id="cd15482">
    <property type="entry name" value="Sialidase_non-viral"/>
    <property type="match status" value="1"/>
</dbReference>
<reference evidence="2 3" key="1">
    <citation type="submission" date="2018-10" db="EMBL/GenBank/DDBJ databases">
        <title>Genome sequence of Verticillium nonalfalfae VnAa140.</title>
        <authorList>
            <person name="Stajich J.E."/>
            <person name="Kasson M.T."/>
        </authorList>
    </citation>
    <scope>NUCLEOTIDE SEQUENCE [LARGE SCALE GENOMIC DNA]</scope>
    <source>
        <strain evidence="2 3">VnAa140</strain>
    </source>
</reference>
<dbReference type="InterPro" id="IPR036278">
    <property type="entry name" value="Sialidase_sf"/>
</dbReference>
<feature type="chain" id="PRO_5018199560" description="Neuraminidase" evidence="1">
    <location>
        <begin position="19"/>
        <end position="437"/>
    </location>
</feature>
<dbReference type="EMBL" id="RBVV01000208">
    <property type="protein sequence ID" value="RNJ52372.1"/>
    <property type="molecule type" value="Genomic_DNA"/>
</dbReference>
<dbReference type="AlphaFoldDB" id="A0A3M9XX48"/>
<dbReference type="RefSeq" id="XP_028490530.1">
    <property type="nucleotide sequence ID" value="XM_028637922.1"/>
</dbReference>
<dbReference type="Proteomes" id="UP000267145">
    <property type="component" value="Unassembled WGS sequence"/>
</dbReference>
<evidence type="ECO:0000313" key="2">
    <source>
        <dbReference type="EMBL" id="RNJ52372.1"/>
    </source>
</evidence>
<dbReference type="GeneID" id="39607424"/>
<feature type="signal peptide" evidence="1">
    <location>
        <begin position="1"/>
        <end position="18"/>
    </location>
</feature>
<dbReference type="Gene3D" id="2.120.10.10">
    <property type="match status" value="1"/>
</dbReference>
<dbReference type="Pfam" id="PF15892">
    <property type="entry name" value="BNR_4"/>
    <property type="match status" value="1"/>
</dbReference>
<gene>
    <name evidence="2" type="ORF">D7B24_003735</name>
</gene>
<organism evidence="2 3">
    <name type="scientific">Verticillium nonalfalfae</name>
    <dbReference type="NCBI Taxonomy" id="1051616"/>
    <lineage>
        <taxon>Eukaryota</taxon>
        <taxon>Fungi</taxon>
        <taxon>Dikarya</taxon>
        <taxon>Ascomycota</taxon>
        <taxon>Pezizomycotina</taxon>
        <taxon>Sordariomycetes</taxon>
        <taxon>Hypocreomycetidae</taxon>
        <taxon>Glomerellales</taxon>
        <taxon>Plectosphaerellaceae</taxon>
        <taxon>Verticillium</taxon>
    </lineage>
</organism>
<keyword evidence="3" id="KW-1185">Reference proteome</keyword>
<name>A0A3M9XX48_9PEZI</name>
<protein>
    <recommendedName>
        <fullName evidence="4">Neuraminidase</fullName>
    </recommendedName>
</protein>
<proteinExistence type="predicted"/>
<dbReference type="SUPFAM" id="SSF50939">
    <property type="entry name" value="Sialidases"/>
    <property type="match status" value="1"/>
</dbReference>
<keyword evidence="1" id="KW-0732">Signal</keyword>
<evidence type="ECO:0008006" key="4">
    <source>
        <dbReference type="Google" id="ProtNLM"/>
    </source>
</evidence>
<comment type="caution">
    <text evidence="2">The sequence shown here is derived from an EMBL/GenBank/DDBJ whole genome shotgun (WGS) entry which is preliminary data.</text>
</comment>
<evidence type="ECO:0000256" key="1">
    <source>
        <dbReference type="SAM" id="SignalP"/>
    </source>
</evidence>
<accession>A0A3M9XX48</accession>